<organism evidence="2 3">
    <name type="scientific">Streptomyces venezuelae</name>
    <dbReference type="NCBI Taxonomy" id="54571"/>
    <lineage>
        <taxon>Bacteria</taxon>
        <taxon>Bacillati</taxon>
        <taxon>Actinomycetota</taxon>
        <taxon>Actinomycetes</taxon>
        <taxon>Kitasatosporales</taxon>
        <taxon>Streptomycetaceae</taxon>
        <taxon>Streptomyces</taxon>
    </lineage>
</organism>
<name>A0A5P2DSB1_STRVZ</name>
<keyword evidence="1" id="KW-0732">Signal</keyword>
<evidence type="ECO:0000256" key="1">
    <source>
        <dbReference type="SAM" id="SignalP"/>
    </source>
</evidence>
<gene>
    <name evidence="2" type="ORF">DEJ51_25795</name>
</gene>
<dbReference type="Proteomes" id="UP000324101">
    <property type="component" value="Chromosome"/>
</dbReference>
<feature type="signal peptide" evidence="1">
    <location>
        <begin position="1"/>
        <end position="27"/>
    </location>
</feature>
<dbReference type="EMBL" id="CP029189">
    <property type="protein sequence ID" value="QES57177.1"/>
    <property type="molecule type" value="Genomic_DNA"/>
</dbReference>
<proteinExistence type="predicted"/>
<dbReference type="AlphaFoldDB" id="A0A5P2DSB1"/>
<evidence type="ECO:0000313" key="2">
    <source>
        <dbReference type="EMBL" id="QES57177.1"/>
    </source>
</evidence>
<reference evidence="2 3" key="1">
    <citation type="submission" date="2018-05" db="EMBL/GenBank/DDBJ databases">
        <title>Streptomyces venezuelae.</title>
        <authorList>
            <person name="Kim W."/>
            <person name="Lee N."/>
            <person name="Cho B.-K."/>
        </authorList>
    </citation>
    <scope>NUCLEOTIDE SEQUENCE [LARGE SCALE GENOMIC DNA]</scope>
    <source>
        <strain evidence="2 3">ATCC 21018</strain>
    </source>
</reference>
<sequence>MKMTARGSIAALMTCMAAAGAATPAMAQSVPVGVPLDAVKTTLGVDTPRVGTSVPVPVTGAPEAPRFHKGNMLPTPLLPSVPVGTELGGTLVTSPVPNLLGKPETDGEGSVEAPATDLLARTPGLVAGGLLTMPDASNSGVPNLTMPELGLTTPELTGAPSALLGLGTPR</sequence>
<evidence type="ECO:0000313" key="3">
    <source>
        <dbReference type="Proteomes" id="UP000324101"/>
    </source>
</evidence>
<accession>A0A5P2DSB1</accession>
<evidence type="ECO:0008006" key="4">
    <source>
        <dbReference type="Google" id="ProtNLM"/>
    </source>
</evidence>
<feature type="chain" id="PRO_5024816177" description="Secreted protein" evidence="1">
    <location>
        <begin position="28"/>
        <end position="170"/>
    </location>
</feature>
<dbReference type="OrthoDB" id="4330268at2"/>
<protein>
    <recommendedName>
        <fullName evidence="4">Secreted protein</fullName>
    </recommendedName>
</protein>